<keyword evidence="13" id="KW-0732">Signal</keyword>
<feature type="chain" id="PRO_5015157086" evidence="13">
    <location>
        <begin position="30"/>
        <end position="428"/>
    </location>
</feature>
<dbReference type="RefSeq" id="WP_034320463.1">
    <property type="nucleotide sequence ID" value="NZ_JFBM01000039.1"/>
</dbReference>
<evidence type="ECO:0000256" key="10">
    <source>
        <dbReference type="PROSITE-ProRule" id="PRU01240"/>
    </source>
</evidence>
<evidence type="ECO:0000256" key="12">
    <source>
        <dbReference type="SAM" id="Phobius"/>
    </source>
</evidence>
<evidence type="ECO:0000313" key="15">
    <source>
        <dbReference type="EMBL" id="KFU76788.1"/>
    </source>
</evidence>
<evidence type="ECO:0000256" key="7">
    <source>
        <dbReference type="ARBA" id="ARBA00022825"/>
    </source>
</evidence>
<feature type="signal peptide" evidence="13">
    <location>
        <begin position="1"/>
        <end position="29"/>
    </location>
</feature>
<evidence type="ECO:0000259" key="14">
    <source>
        <dbReference type="Pfam" id="PF00082"/>
    </source>
</evidence>
<keyword evidence="3" id="KW-1003">Cell membrane</keyword>
<comment type="caution">
    <text evidence="15">The sequence shown here is derived from an EMBL/GenBank/DDBJ whole genome shotgun (WGS) entry which is preliminary data.</text>
</comment>
<comment type="similarity">
    <text evidence="2 10 11">Belongs to the peptidase S8 family.</text>
</comment>
<dbReference type="PRINTS" id="PR00723">
    <property type="entry name" value="SUBTILISIN"/>
</dbReference>
<dbReference type="InterPro" id="IPR051048">
    <property type="entry name" value="Peptidase_S8/S53_subtilisin"/>
</dbReference>
<dbReference type="PROSITE" id="PS00137">
    <property type="entry name" value="SUBTILASE_HIS"/>
    <property type="match status" value="1"/>
</dbReference>
<keyword evidence="8 12" id="KW-1133">Transmembrane helix</keyword>
<organism evidence="15 16">
    <name type="scientific">Amycolatopsis lurida NRRL 2430</name>
    <dbReference type="NCBI Taxonomy" id="1460371"/>
    <lineage>
        <taxon>Bacteria</taxon>
        <taxon>Bacillati</taxon>
        <taxon>Actinomycetota</taxon>
        <taxon>Actinomycetes</taxon>
        <taxon>Pseudonocardiales</taxon>
        <taxon>Pseudonocardiaceae</taxon>
        <taxon>Amycolatopsis</taxon>
    </lineage>
</organism>
<dbReference type="InterPro" id="IPR023828">
    <property type="entry name" value="Peptidase_S8_Ser-AS"/>
</dbReference>
<dbReference type="EMBL" id="JFBM01000039">
    <property type="protein sequence ID" value="KFU76788.1"/>
    <property type="molecule type" value="Genomic_DNA"/>
</dbReference>
<feature type="domain" description="Peptidase S8/S53" evidence="14">
    <location>
        <begin position="67"/>
        <end position="326"/>
    </location>
</feature>
<dbReference type="NCBIfam" id="TIGR03921">
    <property type="entry name" value="T7SS_mycosin"/>
    <property type="match status" value="1"/>
</dbReference>
<dbReference type="InterPro" id="IPR000209">
    <property type="entry name" value="Peptidase_S8/S53_dom"/>
</dbReference>
<dbReference type="InterPro" id="IPR022398">
    <property type="entry name" value="Peptidase_S8_His-AS"/>
</dbReference>
<feature type="active site" description="Charge relay system" evidence="10">
    <location>
        <position position="113"/>
    </location>
</feature>
<reference evidence="15 16" key="1">
    <citation type="journal article" date="2014" name="Genome Announc.">
        <title>Draft Genome Sequence of Amycolatopsis lurida NRRL 2430, Producer of the Glycopeptide Family Antibiotic Ristocetin.</title>
        <authorList>
            <person name="Kwun M.J."/>
            <person name="Hong H.J."/>
        </authorList>
    </citation>
    <scope>NUCLEOTIDE SEQUENCE [LARGE SCALE GENOMIC DNA]</scope>
    <source>
        <strain evidence="15 16">NRRL 2430</strain>
    </source>
</reference>
<dbReference type="InterPro" id="IPR023834">
    <property type="entry name" value="T7SS_pept_S8A_mycosin"/>
</dbReference>
<keyword evidence="16" id="KW-1185">Reference proteome</keyword>
<dbReference type="SUPFAM" id="SSF52743">
    <property type="entry name" value="Subtilisin-like"/>
    <property type="match status" value="1"/>
</dbReference>
<sequence>MRRLRMSAVAAVVAATAVQTFAGAGTAHAAPPPGACRDPEPARAAVPVQPWAQQSLAPQRVWPYNRGAGVLVAVVDSGVDADHPQLARPGKVRAGRDFYLAGSLPGAFDCVSHGTGVAGIIAADPATGIGFHGIAPDAEILPVRISDRDIGSQGESLRIDPQVVANGIRYAADQGAKVINLSLAGHEDFAVIRDAVAHAVARDALVVAAAGNTQRDTASEIPSFPAAYDGVLGVGAVDIDGARMSGSQIGRYVDLVAPGAKVLAPTRAGGHAYADGTSYAAPFVSGTAALVRSAWPRLSAPEVARRLMATANPARGGLGSPAFGAGLVDPYRAVTDGLDTANPAALPAFVPAPPDQAQLDLIAAREETGTVAKWLTAAVCGAIVLAALVALVLPRGRRRGWRPGLAAPVSAEPKVDEPPEQIFLISGR</sequence>
<evidence type="ECO:0000256" key="3">
    <source>
        <dbReference type="ARBA" id="ARBA00022475"/>
    </source>
</evidence>
<evidence type="ECO:0000313" key="16">
    <source>
        <dbReference type="Proteomes" id="UP000256220"/>
    </source>
</evidence>
<dbReference type="PROSITE" id="PS00136">
    <property type="entry name" value="SUBTILASE_ASP"/>
    <property type="match status" value="1"/>
</dbReference>
<dbReference type="InterPro" id="IPR015500">
    <property type="entry name" value="Peptidase_S8_subtilisin-rel"/>
</dbReference>
<dbReference type="InterPro" id="IPR036852">
    <property type="entry name" value="Peptidase_S8/S53_dom_sf"/>
</dbReference>
<dbReference type="Pfam" id="PF00082">
    <property type="entry name" value="Peptidase_S8"/>
    <property type="match status" value="1"/>
</dbReference>
<evidence type="ECO:0000256" key="2">
    <source>
        <dbReference type="ARBA" id="ARBA00011073"/>
    </source>
</evidence>
<keyword evidence="7 10" id="KW-0720">Serine protease</keyword>
<keyword evidence="4 10" id="KW-0645">Protease</keyword>
<feature type="active site" description="Charge relay system" evidence="10">
    <location>
        <position position="278"/>
    </location>
</feature>
<evidence type="ECO:0000256" key="8">
    <source>
        <dbReference type="ARBA" id="ARBA00022989"/>
    </source>
</evidence>
<dbReference type="PANTHER" id="PTHR43399">
    <property type="entry name" value="SUBTILISIN-RELATED"/>
    <property type="match status" value="1"/>
</dbReference>
<evidence type="ECO:0000256" key="6">
    <source>
        <dbReference type="ARBA" id="ARBA00022801"/>
    </source>
</evidence>
<dbReference type="InterPro" id="IPR023827">
    <property type="entry name" value="Peptidase_S8_Asp-AS"/>
</dbReference>
<dbReference type="AlphaFoldDB" id="A0A2P2FJ82"/>
<dbReference type="PROSITE" id="PS00138">
    <property type="entry name" value="SUBTILASE_SER"/>
    <property type="match status" value="1"/>
</dbReference>
<comment type="subcellular location">
    <subcellularLocation>
        <location evidence="1">Cell membrane</location>
        <topology evidence="1">Single-pass membrane protein</topology>
    </subcellularLocation>
</comment>
<dbReference type="GO" id="GO:0006508">
    <property type="term" value="P:proteolysis"/>
    <property type="evidence" value="ECO:0007669"/>
    <property type="project" value="UniProtKB-KW"/>
</dbReference>
<dbReference type="GO" id="GO:0005886">
    <property type="term" value="C:plasma membrane"/>
    <property type="evidence" value="ECO:0007669"/>
    <property type="project" value="UniProtKB-SubCell"/>
</dbReference>
<evidence type="ECO:0000256" key="13">
    <source>
        <dbReference type="SAM" id="SignalP"/>
    </source>
</evidence>
<proteinExistence type="inferred from homology"/>
<evidence type="ECO:0000256" key="4">
    <source>
        <dbReference type="ARBA" id="ARBA00022670"/>
    </source>
</evidence>
<keyword evidence="9 12" id="KW-0472">Membrane</keyword>
<dbReference type="GO" id="GO:0004252">
    <property type="term" value="F:serine-type endopeptidase activity"/>
    <property type="evidence" value="ECO:0007669"/>
    <property type="project" value="UniProtKB-UniRule"/>
</dbReference>
<feature type="transmembrane region" description="Helical" evidence="12">
    <location>
        <begin position="374"/>
        <end position="393"/>
    </location>
</feature>
<evidence type="ECO:0000256" key="5">
    <source>
        <dbReference type="ARBA" id="ARBA00022692"/>
    </source>
</evidence>
<keyword evidence="5 12" id="KW-0812">Transmembrane</keyword>
<dbReference type="Proteomes" id="UP000256220">
    <property type="component" value="Unassembled WGS sequence"/>
</dbReference>
<dbReference type="Gene3D" id="3.40.50.200">
    <property type="entry name" value="Peptidase S8/S53 domain"/>
    <property type="match status" value="1"/>
</dbReference>
<dbReference type="PANTHER" id="PTHR43399:SF4">
    <property type="entry name" value="CELL WALL-ASSOCIATED PROTEASE"/>
    <property type="match status" value="1"/>
</dbReference>
<evidence type="ECO:0000256" key="11">
    <source>
        <dbReference type="RuleBase" id="RU003355"/>
    </source>
</evidence>
<accession>A0A2P2FJ82</accession>
<gene>
    <name evidence="15" type="ORF">BB31_33970</name>
</gene>
<evidence type="ECO:0000256" key="9">
    <source>
        <dbReference type="ARBA" id="ARBA00023136"/>
    </source>
</evidence>
<evidence type="ECO:0000256" key="1">
    <source>
        <dbReference type="ARBA" id="ARBA00004162"/>
    </source>
</evidence>
<feature type="active site" description="Charge relay system" evidence="10">
    <location>
        <position position="76"/>
    </location>
</feature>
<dbReference type="PROSITE" id="PS51892">
    <property type="entry name" value="SUBTILASE"/>
    <property type="match status" value="1"/>
</dbReference>
<keyword evidence="6 10" id="KW-0378">Hydrolase</keyword>
<protein>
    <submittedName>
        <fullName evidence="15">Peptidase S8</fullName>
    </submittedName>
</protein>
<name>A0A2P2FJ82_AMYLU</name>